<dbReference type="Proteomes" id="UP001473302">
    <property type="component" value="Unassembled WGS sequence"/>
</dbReference>
<dbReference type="SMART" id="SM00298">
    <property type="entry name" value="CHROMO"/>
    <property type="match status" value="1"/>
</dbReference>
<gene>
    <name evidence="2" type="ORF">MFLAVUS_001053</name>
</gene>
<evidence type="ECO:0000313" key="2">
    <source>
        <dbReference type="EMBL" id="GAA5807680.1"/>
    </source>
</evidence>
<protein>
    <recommendedName>
        <fullName evidence="1">Chromo domain-containing protein</fullName>
    </recommendedName>
</protein>
<accession>A0ABP9YLF0</accession>
<evidence type="ECO:0000313" key="3">
    <source>
        <dbReference type="Proteomes" id="UP001473302"/>
    </source>
</evidence>
<sequence>MYSWKLKKSGLNTQFIIDINKIVIFVSESLPCRDNNDDLMFINNIDFSKFFSIYDNICFDGLYENTLLETVEKYGQANIEMDISNFTYPIKKDKNIDLEENEEKFNKYCGGFRSTVETYFSHLGKVFKRFHGQTNVRVTKLKTYNIQLRLACLLLNLKTFSEISKLVIPEKCYSWTRKSFDYPHQGIIPKTEKIVFKFSLAEKINNKQSDLLNAIMYDNTPINIDETNNNIIKDLSVGDNLSTINSNKKNKLYEVQYIISHNINSSTNEKEYFVKWRKYPKQHNSWVKESDFNEREIIDNYYKSLMEED</sequence>
<dbReference type="PROSITE" id="PS50013">
    <property type="entry name" value="CHROMO_2"/>
    <property type="match status" value="1"/>
</dbReference>
<reference evidence="2 3" key="1">
    <citation type="submission" date="2024-04" db="EMBL/GenBank/DDBJ databases">
        <title>genome sequences of Mucor flavus KT1a and Helicostylum pulchrum KT1b strains isolated from the surface of a dry-aged beef.</title>
        <authorList>
            <person name="Toyotome T."/>
            <person name="Hosono M."/>
            <person name="Torimaru M."/>
            <person name="Fukuda K."/>
            <person name="Mikami N."/>
        </authorList>
    </citation>
    <scope>NUCLEOTIDE SEQUENCE [LARGE SCALE GENOMIC DNA]</scope>
    <source>
        <strain evidence="2 3">KT1a</strain>
    </source>
</reference>
<dbReference type="EMBL" id="BAABUK010000002">
    <property type="protein sequence ID" value="GAA5807680.1"/>
    <property type="molecule type" value="Genomic_DNA"/>
</dbReference>
<dbReference type="InterPro" id="IPR023780">
    <property type="entry name" value="Chromo_domain"/>
</dbReference>
<name>A0ABP9YLF0_9FUNG</name>
<proteinExistence type="predicted"/>
<organism evidence="2 3">
    <name type="scientific">Mucor flavus</name>
    <dbReference type="NCBI Taxonomy" id="439312"/>
    <lineage>
        <taxon>Eukaryota</taxon>
        <taxon>Fungi</taxon>
        <taxon>Fungi incertae sedis</taxon>
        <taxon>Mucoromycota</taxon>
        <taxon>Mucoromycotina</taxon>
        <taxon>Mucoromycetes</taxon>
        <taxon>Mucorales</taxon>
        <taxon>Mucorineae</taxon>
        <taxon>Mucoraceae</taxon>
        <taxon>Mucor</taxon>
    </lineage>
</organism>
<dbReference type="Pfam" id="PF00385">
    <property type="entry name" value="Chromo"/>
    <property type="match status" value="1"/>
</dbReference>
<dbReference type="InterPro" id="IPR000953">
    <property type="entry name" value="Chromo/chromo_shadow_dom"/>
</dbReference>
<dbReference type="InterPro" id="IPR016197">
    <property type="entry name" value="Chromo-like_dom_sf"/>
</dbReference>
<dbReference type="SUPFAM" id="SSF54160">
    <property type="entry name" value="Chromo domain-like"/>
    <property type="match status" value="1"/>
</dbReference>
<keyword evidence="3" id="KW-1185">Reference proteome</keyword>
<dbReference type="Gene3D" id="2.40.50.40">
    <property type="match status" value="1"/>
</dbReference>
<feature type="domain" description="Chromo" evidence="1">
    <location>
        <begin position="253"/>
        <end position="309"/>
    </location>
</feature>
<evidence type="ECO:0000259" key="1">
    <source>
        <dbReference type="PROSITE" id="PS50013"/>
    </source>
</evidence>
<comment type="caution">
    <text evidence="2">The sequence shown here is derived from an EMBL/GenBank/DDBJ whole genome shotgun (WGS) entry which is preliminary data.</text>
</comment>